<dbReference type="InterPro" id="IPR007362">
    <property type="entry name" value="DUF429"/>
</dbReference>
<proteinExistence type="predicted"/>
<keyword evidence="2" id="KW-1185">Reference proteome</keyword>
<dbReference type="Proteomes" id="UP001596406">
    <property type="component" value="Unassembled WGS sequence"/>
</dbReference>
<organism evidence="1 2">
    <name type="scientific">Halomarina ordinaria</name>
    <dbReference type="NCBI Taxonomy" id="3033939"/>
    <lineage>
        <taxon>Archaea</taxon>
        <taxon>Methanobacteriati</taxon>
        <taxon>Methanobacteriota</taxon>
        <taxon>Stenosarchaea group</taxon>
        <taxon>Halobacteria</taxon>
        <taxon>Halobacteriales</taxon>
        <taxon>Natronomonadaceae</taxon>
        <taxon>Halomarina</taxon>
    </lineage>
</organism>
<evidence type="ECO:0000313" key="2">
    <source>
        <dbReference type="Proteomes" id="UP001596406"/>
    </source>
</evidence>
<protein>
    <submittedName>
        <fullName evidence="1">DUF429 domain-containing protein</fullName>
    </submittedName>
</protein>
<comment type="caution">
    <text evidence="1">The sequence shown here is derived from an EMBL/GenBank/DDBJ whole genome shotgun (WGS) entry which is preliminary data.</text>
</comment>
<gene>
    <name evidence="1" type="ORF">ACFQHK_08205</name>
</gene>
<accession>A0ABD5UE69</accession>
<dbReference type="EMBL" id="JBHSXM010000001">
    <property type="protein sequence ID" value="MFC6836491.1"/>
    <property type="molecule type" value="Genomic_DNA"/>
</dbReference>
<dbReference type="Pfam" id="PF04250">
    <property type="entry name" value="DUF429"/>
    <property type="match status" value="1"/>
</dbReference>
<dbReference type="RefSeq" id="WP_304448175.1">
    <property type="nucleotide sequence ID" value="NZ_JARRAH010000001.1"/>
</dbReference>
<evidence type="ECO:0000313" key="1">
    <source>
        <dbReference type="EMBL" id="MFC6836491.1"/>
    </source>
</evidence>
<name>A0ABD5UE69_9EURY</name>
<sequence>MDVIGVDFSGARDAGAKTWVAAATWCDGTLRVTDCRSLAARAGTADRAPALSHLCDLLAAHDGPAGLDFSFGLPRAVLDPAATWPDGLAIVAAHEGPDALRATCTERAHAHADGDRTFLKRATDERTGASSPYHWLVAHQTFYGVRDVLAPLVDRGASAPPMRRGDPPWLCEIYPAATLRSCSLPDRRYKDDARHDGARGRRARIVDGLAARTPLEVDADTRETLVADEGGDALDSVVAALAAWRAWRADFAPVEPWTPVEGHIYV</sequence>
<reference evidence="1 2" key="1">
    <citation type="journal article" date="2019" name="Int. J. Syst. Evol. Microbiol.">
        <title>The Global Catalogue of Microorganisms (GCM) 10K type strain sequencing project: providing services to taxonomists for standard genome sequencing and annotation.</title>
        <authorList>
            <consortium name="The Broad Institute Genomics Platform"/>
            <consortium name="The Broad Institute Genome Sequencing Center for Infectious Disease"/>
            <person name="Wu L."/>
            <person name="Ma J."/>
        </authorList>
    </citation>
    <scope>NUCLEOTIDE SEQUENCE [LARGE SCALE GENOMIC DNA]</scope>
    <source>
        <strain evidence="1 2">PSRA2</strain>
    </source>
</reference>
<dbReference type="AlphaFoldDB" id="A0ABD5UE69"/>